<dbReference type="AlphaFoldDB" id="A0A1F7F3S4"/>
<reference evidence="6 7" key="1">
    <citation type="journal article" date="2016" name="Nat. Commun.">
        <title>Thousands of microbial genomes shed light on interconnected biogeochemical processes in an aquifer system.</title>
        <authorList>
            <person name="Anantharaman K."/>
            <person name="Brown C.T."/>
            <person name="Hug L.A."/>
            <person name="Sharon I."/>
            <person name="Castelle C.J."/>
            <person name="Probst A.J."/>
            <person name="Thomas B.C."/>
            <person name="Singh A."/>
            <person name="Wilkins M.J."/>
            <person name="Karaoz U."/>
            <person name="Brodie E.L."/>
            <person name="Williams K.H."/>
            <person name="Hubbard S.S."/>
            <person name="Banfield J.F."/>
        </authorList>
    </citation>
    <scope>NUCLEOTIDE SEQUENCE [LARGE SCALE GENOMIC DNA]</scope>
</reference>
<organism evidence="6 7">
    <name type="scientific">Candidatus Raymondbacteria bacterium RIFOXYD12_FULL_49_13</name>
    <dbReference type="NCBI Taxonomy" id="1817890"/>
    <lineage>
        <taxon>Bacteria</taxon>
        <taxon>Raymondiibacteriota</taxon>
    </lineage>
</organism>
<name>A0A1F7F3S4_UNCRA</name>
<comment type="caution">
    <text evidence="6">The sequence shown here is derived from an EMBL/GenBank/DDBJ whole genome shotgun (WGS) entry which is preliminary data.</text>
</comment>
<keyword evidence="3" id="KW-0408">Iron</keyword>
<dbReference type="Gene3D" id="3.30.70.20">
    <property type="match status" value="2"/>
</dbReference>
<dbReference type="InterPro" id="IPR017896">
    <property type="entry name" value="4Fe4S_Fe-S-bd"/>
</dbReference>
<dbReference type="PANTHER" id="PTHR43687:SF4">
    <property type="entry name" value="BLR5484 PROTEIN"/>
    <property type="match status" value="1"/>
</dbReference>
<evidence type="ECO:0000313" key="6">
    <source>
        <dbReference type="EMBL" id="OGK01325.1"/>
    </source>
</evidence>
<dbReference type="SUPFAM" id="SSF54862">
    <property type="entry name" value="4Fe-4S ferredoxins"/>
    <property type="match status" value="1"/>
</dbReference>
<sequence>MAGCPMYLKNVTTLTYDRERCSGCGMCATVCPHGVFSIQEKRAVAGERDACMECGACMVNCPESAIFVKAGVGCAAAVITVMLG</sequence>
<dbReference type="EMBL" id="MFYX01000127">
    <property type="protein sequence ID" value="OGK01325.1"/>
    <property type="molecule type" value="Genomic_DNA"/>
</dbReference>
<dbReference type="PROSITE" id="PS00198">
    <property type="entry name" value="4FE4S_FER_1"/>
    <property type="match status" value="2"/>
</dbReference>
<proteinExistence type="predicted"/>
<keyword evidence="2" id="KW-0479">Metal-binding</keyword>
<dbReference type="PROSITE" id="PS51379">
    <property type="entry name" value="4FE4S_FER_2"/>
    <property type="match status" value="2"/>
</dbReference>
<dbReference type="NCBIfam" id="NF040864">
    <property type="entry name" value="HgcB_ferredoxin"/>
    <property type="match status" value="1"/>
</dbReference>
<dbReference type="GO" id="GO:0046872">
    <property type="term" value="F:metal ion binding"/>
    <property type="evidence" value="ECO:0007669"/>
    <property type="project" value="UniProtKB-KW"/>
</dbReference>
<evidence type="ECO:0000313" key="7">
    <source>
        <dbReference type="Proteomes" id="UP000179243"/>
    </source>
</evidence>
<keyword evidence="1" id="KW-0004">4Fe-4S</keyword>
<feature type="domain" description="4Fe-4S ferredoxin-type" evidence="5">
    <location>
        <begin position="12"/>
        <end position="41"/>
    </location>
</feature>
<evidence type="ECO:0000256" key="1">
    <source>
        <dbReference type="ARBA" id="ARBA00022485"/>
    </source>
</evidence>
<protein>
    <recommendedName>
        <fullName evidence="5">4Fe-4S ferredoxin-type domain-containing protein</fullName>
    </recommendedName>
</protein>
<accession>A0A1F7F3S4</accession>
<evidence type="ECO:0000256" key="4">
    <source>
        <dbReference type="ARBA" id="ARBA00023014"/>
    </source>
</evidence>
<evidence type="ECO:0000256" key="2">
    <source>
        <dbReference type="ARBA" id="ARBA00022723"/>
    </source>
</evidence>
<dbReference type="Pfam" id="PF13187">
    <property type="entry name" value="Fer4_9"/>
    <property type="match status" value="1"/>
</dbReference>
<dbReference type="GO" id="GO:0051539">
    <property type="term" value="F:4 iron, 4 sulfur cluster binding"/>
    <property type="evidence" value="ECO:0007669"/>
    <property type="project" value="UniProtKB-KW"/>
</dbReference>
<dbReference type="InterPro" id="IPR017900">
    <property type="entry name" value="4Fe4S_Fe_S_CS"/>
</dbReference>
<keyword evidence="4" id="KW-0411">Iron-sulfur</keyword>
<feature type="domain" description="4Fe-4S ferredoxin-type" evidence="5">
    <location>
        <begin position="42"/>
        <end position="71"/>
    </location>
</feature>
<dbReference type="InterPro" id="IPR050572">
    <property type="entry name" value="Fe-S_Ferredoxin"/>
</dbReference>
<evidence type="ECO:0000256" key="3">
    <source>
        <dbReference type="ARBA" id="ARBA00023004"/>
    </source>
</evidence>
<evidence type="ECO:0000259" key="5">
    <source>
        <dbReference type="PROSITE" id="PS51379"/>
    </source>
</evidence>
<dbReference type="Proteomes" id="UP000179243">
    <property type="component" value="Unassembled WGS sequence"/>
</dbReference>
<dbReference type="PANTHER" id="PTHR43687">
    <property type="entry name" value="ADENYLYLSULFATE REDUCTASE, BETA SUBUNIT"/>
    <property type="match status" value="1"/>
</dbReference>
<gene>
    <name evidence="6" type="ORF">A2519_13065</name>
</gene>